<dbReference type="CDD" id="cd07043">
    <property type="entry name" value="STAS_anti-anti-sigma_factors"/>
    <property type="match status" value="1"/>
</dbReference>
<accession>A0ABN2TY64</accession>
<evidence type="ECO:0000313" key="4">
    <source>
        <dbReference type="EMBL" id="GAA2024185.1"/>
    </source>
</evidence>
<dbReference type="EMBL" id="BAAAQN010000010">
    <property type="protein sequence ID" value="GAA2024185.1"/>
    <property type="molecule type" value="Genomic_DNA"/>
</dbReference>
<comment type="similarity">
    <text evidence="1 2">Belongs to the anti-sigma-factor antagonist family.</text>
</comment>
<name>A0ABN2TY64_9ACTN</name>
<dbReference type="InterPro" id="IPR036513">
    <property type="entry name" value="STAS_dom_sf"/>
</dbReference>
<dbReference type="Proteomes" id="UP001500751">
    <property type="component" value="Unassembled WGS sequence"/>
</dbReference>
<proteinExistence type="inferred from homology"/>
<evidence type="ECO:0000313" key="5">
    <source>
        <dbReference type="Proteomes" id="UP001500751"/>
    </source>
</evidence>
<dbReference type="InterPro" id="IPR002645">
    <property type="entry name" value="STAS_dom"/>
</dbReference>
<protein>
    <recommendedName>
        <fullName evidence="2">Anti-sigma factor antagonist</fullName>
    </recommendedName>
</protein>
<sequence length="150" mass="15872">MAGSPLGEKDYFIQRSRTLTRTSPDSLRISVHTVPGGPVIALAGELDISTAPALRAVCLDTFDTYGRPHAVVDVAGLSFCDCAGLSAFLHVHKRALANGGWIRLCGTDPRLRKVLAVTGLGSTLRCYPTAADAFADVEPGSTEHTEQGYS</sequence>
<feature type="domain" description="STAS" evidence="3">
    <location>
        <begin position="27"/>
        <end position="137"/>
    </location>
</feature>
<organism evidence="4 5">
    <name type="scientific">Catenulispora yoronensis</name>
    <dbReference type="NCBI Taxonomy" id="450799"/>
    <lineage>
        <taxon>Bacteria</taxon>
        <taxon>Bacillati</taxon>
        <taxon>Actinomycetota</taxon>
        <taxon>Actinomycetes</taxon>
        <taxon>Catenulisporales</taxon>
        <taxon>Catenulisporaceae</taxon>
        <taxon>Catenulispora</taxon>
    </lineage>
</organism>
<dbReference type="PANTHER" id="PTHR33495:SF2">
    <property type="entry name" value="ANTI-SIGMA FACTOR ANTAGONIST TM_1081-RELATED"/>
    <property type="match status" value="1"/>
</dbReference>
<dbReference type="RefSeq" id="WP_344665469.1">
    <property type="nucleotide sequence ID" value="NZ_BAAAQN010000010.1"/>
</dbReference>
<dbReference type="PANTHER" id="PTHR33495">
    <property type="entry name" value="ANTI-SIGMA FACTOR ANTAGONIST TM_1081-RELATED-RELATED"/>
    <property type="match status" value="1"/>
</dbReference>
<evidence type="ECO:0000256" key="1">
    <source>
        <dbReference type="ARBA" id="ARBA00009013"/>
    </source>
</evidence>
<dbReference type="PROSITE" id="PS50801">
    <property type="entry name" value="STAS"/>
    <property type="match status" value="1"/>
</dbReference>
<evidence type="ECO:0000259" key="3">
    <source>
        <dbReference type="PROSITE" id="PS50801"/>
    </source>
</evidence>
<dbReference type="NCBIfam" id="TIGR00377">
    <property type="entry name" value="ant_ant_sig"/>
    <property type="match status" value="1"/>
</dbReference>
<keyword evidence="5" id="KW-1185">Reference proteome</keyword>
<gene>
    <name evidence="4" type="ORF">GCM10009839_22430</name>
</gene>
<dbReference type="InterPro" id="IPR003658">
    <property type="entry name" value="Anti-sigma_ant"/>
</dbReference>
<dbReference type="SUPFAM" id="SSF52091">
    <property type="entry name" value="SpoIIaa-like"/>
    <property type="match status" value="1"/>
</dbReference>
<reference evidence="4 5" key="1">
    <citation type="journal article" date="2019" name="Int. J. Syst. Evol. Microbiol.">
        <title>The Global Catalogue of Microorganisms (GCM) 10K type strain sequencing project: providing services to taxonomists for standard genome sequencing and annotation.</title>
        <authorList>
            <consortium name="The Broad Institute Genomics Platform"/>
            <consortium name="The Broad Institute Genome Sequencing Center for Infectious Disease"/>
            <person name="Wu L."/>
            <person name="Ma J."/>
        </authorList>
    </citation>
    <scope>NUCLEOTIDE SEQUENCE [LARGE SCALE GENOMIC DNA]</scope>
    <source>
        <strain evidence="4 5">JCM 16014</strain>
    </source>
</reference>
<dbReference type="Gene3D" id="3.30.750.24">
    <property type="entry name" value="STAS domain"/>
    <property type="match status" value="1"/>
</dbReference>
<evidence type="ECO:0000256" key="2">
    <source>
        <dbReference type="RuleBase" id="RU003749"/>
    </source>
</evidence>
<comment type="caution">
    <text evidence="4">The sequence shown here is derived from an EMBL/GenBank/DDBJ whole genome shotgun (WGS) entry which is preliminary data.</text>
</comment>
<dbReference type="Pfam" id="PF01740">
    <property type="entry name" value="STAS"/>
    <property type="match status" value="1"/>
</dbReference>